<proteinExistence type="predicted"/>
<dbReference type="Pfam" id="PF07661">
    <property type="entry name" value="MORN_2"/>
    <property type="match status" value="2"/>
</dbReference>
<dbReference type="SUPFAM" id="SSF82185">
    <property type="entry name" value="Histone H3 K4-specific methyltransferase SET7/9 N-terminal domain"/>
    <property type="match status" value="1"/>
</dbReference>
<name>A0ABV6MVM1_9PSEU</name>
<sequence length="87" mass="10235">MITRIDVQDGEEDGPEIEYFPDGTKESEGTYSKGTVVGEWRTWYPNGQLKQFSHFDRWGALRKRQRWDEQGNLIDELESPGFHGDQW</sequence>
<comment type="caution">
    <text evidence="2">The sequence shown here is derived from an EMBL/GenBank/DDBJ whole genome shotgun (WGS) entry which is preliminary data.</text>
</comment>
<dbReference type="EMBL" id="JBHLUD010000007">
    <property type="protein sequence ID" value="MFC0544374.1"/>
    <property type="molecule type" value="Genomic_DNA"/>
</dbReference>
<evidence type="ECO:0000313" key="2">
    <source>
        <dbReference type="EMBL" id="MFC0544374.1"/>
    </source>
</evidence>
<protein>
    <submittedName>
        <fullName evidence="2">Toxin-antitoxin system YwqK family antitoxin</fullName>
    </submittedName>
</protein>
<dbReference type="Proteomes" id="UP001589810">
    <property type="component" value="Unassembled WGS sequence"/>
</dbReference>
<reference evidence="2 3" key="1">
    <citation type="submission" date="2024-09" db="EMBL/GenBank/DDBJ databases">
        <authorList>
            <person name="Sun Q."/>
            <person name="Mori K."/>
        </authorList>
    </citation>
    <scope>NUCLEOTIDE SEQUENCE [LARGE SCALE GENOMIC DNA]</scope>
    <source>
        <strain evidence="2 3">TBRC 1432</strain>
    </source>
</reference>
<evidence type="ECO:0000256" key="1">
    <source>
        <dbReference type="SAM" id="MobiDB-lite"/>
    </source>
</evidence>
<dbReference type="RefSeq" id="WP_273935865.1">
    <property type="nucleotide sequence ID" value="NZ_CP097263.1"/>
</dbReference>
<accession>A0ABV6MVM1</accession>
<feature type="region of interest" description="Disordered" evidence="1">
    <location>
        <begin position="1"/>
        <end position="31"/>
    </location>
</feature>
<gene>
    <name evidence="2" type="ORF">ACFFH7_22910</name>
</gene>
<organism evidence="2 3">
    <name type="scientific">Kutzneria chonburiensis</name>
    <dbReference type="NCBI Taxonomy" id="1483604"/>
    <lineage>
        <taxon>Bacteria</taxon>
        <taxon>Bacillati</taxon>
        <taxon>Actinomycetota</taxon>
        <taxon>Actinomycetes</taxon>
        <taxon>Pseudonocardiales</taxon>
        <taxon>Pseudonocardiaceae</taxon>
        <taxon>Kutzneria</taxon>
    </lineage>
</organism>
<dbReference type="InterPro" id="IPR011652">
    <property type="entry name" value="MORN_2"/>
</dbReference>
<evidence type="ECO:0000313" key="3">
    <source>
        <dbReference type="Proteomes" id="UP001589810"/>
    </source>
</evidence>
<dbReference type="Gene3D" id="2.20.110.10">
    <property type="entry name" value="Histone H3 K4-specific methyltransferase SET7/9 N-terminal domain"/>
    <property type="match status" value="1"/>
</dbReference>
<keyword evidence="3" id="KW-1185">Reference proteome</keyword>